<name>A0A191ZCP9_9CAUD</name>
<dbReference type="Proteomes" id="UP000202061">
    <property type="component" value="Segment"/>
</dbReference>
<evidence type="ECO:0000313" key="2">
    <source>
        <dbReference type="Proteomes" id="UP000202061"/>
    </source>
</evidence>
<proteinExistence type="predicted"/>
<dbReference type="KEGG" id="vg:29065792"/>
<dbReference type="GeneID" id="29065792"/>
<evidence type="ECO:0000313" key="1">
    <source>
        <dbReference type="EMBL" id="ANJ65158.1"/>
    </source>
</evidence>
<sequence length="166" mass="17655">MSLKTTLSRFFRWLVTPVQKAEKVVVVELEHVFHKEKEAAPVAVEPEPVKETDPVSISLSTIAKAMADGSLLLEAVGRVIVATEATYADSTDPAGEDKKTNVMLVAKAIAKELLVPWEDVERATDYWVDNVIAAYNAVKDVTAPAPIAPAPVAVTPAPVAPAVTGA</sequence>
<dbReference type="EMBL" id="KX098389">
    <property type="protein sequence ID" value="ANJ65158.1"/>
    <property type="molecule type" value="Genomic_DNA"/>
</dbReference>
<reference evidence="1" key="1">
    <citation type="submission" date="2017-06" db="EMBL/GenBank/DDBJ databases">
        <authorList>
            <person name="Berg J.A."/>
            <person name="Peck M.D."/>
            <person name="Grossarth S.E."/>
            <person name="Jarvis T.M."/>
            <person name="Merrill B.D."/>
            <person name="Breakwell D.P."/>
            <person name="Burnett S.H."/>
            <person name="Grose J.H."/>
        </authorList>
    </citation>
    <scope>NUCLEOTIDE SEQUENCE [LARGE SCALE GENOMIC DNA]</scope>
</reference>
<dbReference type="RefSeq" id="YP_009286155.1">
    <property type="nucleotide sequence ID" value="NC_031062.2"/>
</dbReference>
<gene>
    <name evidence="1" type="ORF">FROZEN_26</name>
</gene>
<accession>A0A191ZCP9</accession>
<keyword evidence="2" id="KW-1185">Reference proteome</keyword>
<protein>
    <submittedName>
        <fullName evidence="1">Uncharacterized protein</fullName>
    </submittedName>
</protein>
<organism evidence="1 2">
    <name type="scientific">Erwinia phage vB_EamP_Frozen</name>
    <dbReference type="NCBI Taxonomy" id="1852641"/>
    <lineage>
        <taxon>Viruses</taxon>
        <taxon>Duplodnaviria</taxon>
        <taxon>Heunggongvirae</taxon>
        <taxon>Uroviricota</taxon>
        <taxon>Caudoviricetes</taxon>
        <taxon>Schitoviridae</taxon>
        <taxon>Erskinevirinae</taxon>
        <taxon>Johnsonvirus</taxon>
        <taxon>Johnsonvirus frozen</taxon>
    </lineage>
</organism>